<dbReference type="PATRIC" id="fig|246787.4.peg.467"/>
<keyword evidence="1" id="KW-0732">Signal</keyword>
<dbReference type="PROSITE" id="PS51257">
    <property type="entry name" value="PROKAR_LIPOPROTEIN"/>
    <property type="match status" value="1"/>
</dbReference>
<evidence type="ECO:0000313" key="2">
    <source>
        <dbReference type="EMBL" id="ALJ57716.1"/>
    </source>
</evidence>
<dbReference type="AlphaFoldDB" id="A0A0P0GI12"/>
<evidence type="ECO:0008006" key="4">
    <source>
        <dbReference type="Google" id="ProtNLM"/>
    </source>
</evidence>
<reference evidence="2 3" key="1">
    <citation type="journal article" date="2015" name="Science">
        <title>Genetic determinants of in vivo fitness and diet responsiveness in multiple human gut Bacteroides.</title>
        <authorList>
            <person name="Wu M."/>
            <person name="McNulty N.P."/>
            <person name="Rodionov D.A."/>
            <person name="Khoroshkin M.S."/>
            <person name="Griffin N.W."/>
            <person name="Cheng J."/>
            <person name="Latreille P."/>
            <person name="Kerstetter R.A."/>
            <person name="Terrapon N."/>
            <person name="Henrissat B."/>
            <person name="Osterman A.L."/>
            <person name="Gordon J.I."/>
        </authorList>
    </citation>
    <scope>NUCLEOTIDE SEQUENCE [LARGE SCALE GENOMIC DNA]</scope>
    <source>
        <strain evidence="2 3">WH2</strain>
    </source>
</reference>
<dbReference type="KEGG" id="bcel:BcellWH2_00441"/>
<accession>A0A0P0GI12</accession>
<evidence type="ECO:0000256" key="1">
    <source>
        <dbReference type="SAM" id="SignalP"/>
    </source>
</evidence>
<organism evidence="2 3">
    <name type="scientific">Bacteroides cellulosilyticus</name>
    <dbReference type="NCBI Taxonomy" id="246787"/>
    <lineage>
        <taxon>Bacteria</taxon>
        <taxon>Pseudomonadati</taxon>
        <taxon>Bacteroidota</taxon>
        <taxon>Bacteroidia</taxon>
        <taxon>Bacteroidales</taxon>
        <taxon>Bacteroidaceae</taxon>
        <taxon>Bacteroides</taxon>
    </lineage>
</organism>
<protein>
    <recommendedName>
        <fullName evidence="4">DUF4906 domain-containing protein</fullName>
    </recommendedName>
</protein>
<evidence type="ECO:0000313" key="3">
    <source>
        <dbReference type="Proteomes" id="UP000061809"/>
    </source>
</evidence>
<sequence length="718" mass="78918">MKRLTYLITLLGLLLASCTDEDTLGTPLTGNDDKTAFQFSVNMPEYTPALTRAATDENAVNDLWLMTFDTNGLFIGRAHASLLSSNSNGTGTFQANIPDDARIIHLIANYSQWDSFDERAAMQKDEREIIPSLNSSNLVFWGRQTISSANDTPNVTLYRNLAKVTVETEATNFEVTGYALCNYASNGTVAPFNPNAPATPFTLIDGTPTLPRSPVSKIDQTETDCNMDAKYMFENENYSNDQTYIIIKGKLTGKTEELYYKIQLLDTDKKPYPVMRNYHYKVVIKSFSESANGSTEFADAKTSEPSNNIYAEIFKESPSISDNNNNVLTVSRLHFLFTQAGTLKVSAQYTANGVTDNSKISVSIAEDQGSILHNLSYDGNGNISADVSRIITGQYEATITVKAGVLSRTITVISSALYLFDPAGLSPEIYTARDQDVALSFTIPSAIPYYLYPLKCTITTGNLYPVEPNKNLQLEYTNGGYQYVYWATGPGTKVLNFRTSLENSDETVLIANEIFQTKSVEVKSRHFTNVSVNGDNTVNYGVNNTTSFMFTIPSYPDYPPTYPLTVFIATQNLQTTQSGWTAVAGGYQRTYASQPSGGQTVTFTSKKALSSEKLIISAPGFSPTTIGFENILAQSVTASNTIQVYQNNGLLNIPRYTVTSSDTGIASGFTVSRTSTYSTTIYAGAKLNDVVTFTLRNYNYSATYKVEELLQNPAIVLR</sequence>
<gene>
    <name evidence="2" type="ORF">BcellWH2_00441</name>
</gene>
<feature type="signal peptide" evidence="1">
    <location>
        <begin position="1"/>
        <end position="21"/>
    </location>
</feature>
<dbReference type="EMBL" id="CP012801">
    <property type="protein sequence ID" value="ALJ57716.1"/>
    <property type="molecule type" value="Genomic_DNA"/>
</dbReference>
<dbReference type="RefSeq" id="WP_029426783.1">
    <property type="nucleotide sequence ID" value="NZ_CP012801.1"/>
</dbReference>
<feature type="chain" id="PRO_5006047645" description="DUF4906 domain-containing protein" evidence="1">
    <location>
        <begin position="22"/>
        <end position="718"/>
    </location>
</feature>
<proteinExistence type="predicted"/>
<dbReference type="Proteomes" id="UP000061809">
    <property type="component" value="Chromosome"/>
</dbReference>
<name>A0A0P0GI12_9BACE</name>